<dbReference type="PANTHER" id="PTHR30136:SF34">
    <property type="entry name" value="TRANSCRIPTIONAL REGULATOR"/>
    <property type="match status" value="1"/>
</dbReference>
<evidence type="ECO:0000259" key="5">
    <source>
        <dbReference type="PROSITE" id="PS51078"/>
    </source>
</evidence>
<dbReference type="InterPro" id="IPR050707">
    <property type="entry name" value="HTH_MetabolicPath_Reg"/>
</dbReference>
<dbReference type="SUPFAM" id="SSF55781">
    <property type="entry name" value="GAF domain-like"/>
    <property type="match status" value="1"/>
</dbReference>
<keyword evidence="1" id="KW-0805">Transcription regulation</keyword>
<feature type="domain" description="HTH iclR-type" evidence="4">
    <location>
        <begin position="14"/>
        <end position="74"/>
    </location>
</feature>
<accession>A0A1H0YMD2</accession>
<dbReference type="GO" id="GO:0045892">
    <property type="term" value="P:negative regulation of DNA-templated transcription"/>
    <property type="evidence" value="ECO:0007669"/>
    <property type="project" value="TreeGrafter"/>
</dbReference>
<dbReference type="PROSITE" id="PS51077">
    <property type="entry name" value="HTH_ICLR"/>
    <property type="match status" value="1"/>
</dbReference>
<dbReference type="Gene3D" id="3.30.450.40">
    <property type="match status" value="1"/>
</dbReference>
<dbReference type="RefSeq" id="WP_092520785.1">
    <property type="nucleotide sequence ID" value="NZ_FNKO01000001.1"/>
</dbReference>
<name>A0A1H0YMD2_9ACTN</name>
<proteinExistence type="predicted"/>
<dbReference type="GO" id="GO:0003700">
    <property type="term" value="F:DNA-binding transcription factor activity"/>
    <property type="evidence" value="ECO:0007669"/>
    <property type="project" value="TreeGrafter"/>
</dbReference>
<dbReference type="AlphaFoldDB" id="A0A1H0YMD2"/>
<dbReference type="NCBIfam" id="TIGR02431">
    <property type="entry name" value="pcaR_pcaU"/>
    <property type="match status" value="1"/>
</dbReference>
<dbReference type="EMBL" id="FNKO01000001">
    <property type="protein sequence ID" value="SDQ16006.1"/>
    <property type="molecule type" value="Genomic_DNA"/>
</dbReference>
<organism evidence="6 7">
    <name type="scientific">Actinopolyspora saharensis</name>
    <dbReference type="NCBI Taxonomy" id="995062"/>
    <lineage>
        <taxon>Bacteria</taxon>
        <taxon>Bacillati</taxon>
        <taxon>Actinomycetota</taxon>
        <taxon>Actinomycetes</taxon>
        <taxon>Actinopolysporales</taxon>
        <taxon>Actinopolysporaceae</taxon>
        <taxon>Actinopolyspora</taxon>
    </lineage>
</organism>
<dbReference type="GO" id="GO:0046278">
    <property type="term" value="P:3,4-dihydroxybenzoate metabolic process"/>
    <property type="evidence" value="ECO:0007669"/>
    <property type="project" value="InterPro"/>
</dbReference>
<dbReference type="OrthoDB" id="9807558at2"/>
<dbReference type="InterPro" id="IPR014757">
    <property type="entry name" value="Tscrpt_reg_IclR_C"/>
</dbReference>
<dbReference type="SUPFAM" id="SSF46785">
    <property type="entry name" value="Winged helix' DNA-binding domain"/>
    <property type="match status" value="1"/>
</dbReference>
<dbReference type="Pfam" id="PF09339">
    <property type="entry name" value="HTH_IclR"/>
    <property type="match status" value="1"/>
</dbReference>
<protein>
    <submittedName>
        <fullName evidence="6">Transcriptional regulator, IclR family</fullName>
    </submittedName>
</protein>
<keyword evidence="3" id="KW-0804">Transcription</keyword>
<dbReference type="Proteomes" id="UP000199301">
    <property type="component" value="Unassembled WGS sequence"/>
</dbReference>
<dbReference type="InterPro" id="IPR005471">
    <property type="entry name" value="Tscrpt_reg_IclR_N"/>
</dbReference>
<dbReference type="InterPro" id="IPR012794">
    <property type="entry name" value="PcaR_PcaU"/>
</dbReference>
<evidence type="ECO:0000313" key="6">
    <source>
        <dbReference type="EMBL" id="SDQ16006.1"/>
    </source>
</evidence>
<evidence type="ECO:0000259" key="4">
    <source>
        <dbReference type="PROSITE" id="PS51077"/>
    </source>
</evidence>
<dbReference type="GO" id="GO:0045893">
    <property type="term" value="P:positive regulation of DNA-templated transcription"/>
    <property type="evidence" value="ECO:0007669"/>
    <property type="project" value="InterPro"/>
</dbReference>
<dbReference type="STRING" id="995062.SAMN04489718_0534"/>
<evidence type="ECO:0000256" key="1">
    <source>
        <dbReference type="ARBA" id="ARBA00023015"/>
    </source>
</evidence>
<dbReference type="PANTHER" id="PTHR30136">
    <property type="entry name" value="HELIX-TURN-HELIX TRANSCRIPTIONAL REGULATOR, ICLR FAMILY"/>
    <property type="match status" value="1"/>
</dbReference>
<keyword evidence="7" id="KW-1185">Reference proteome</keyword>
<dbReference type="GO" id="GO:0003677">
    <property type="term" value="F:DNA binding"/>
    <property type="evidence" value="ECO:0007669"/>
    <property type="project" value="UniProtKB-KW"/>
</dbReference>
<dbReference type="PROSITE" id="PS51078">
    <property type="entry name" value="ICLR_ED"/>
    <property type="match status" value="1"/>
</dbReference>
<dbReference type="InterPro" id="IPR036388">
    <property type="entry name" value="WH-like_DNA-bd_sf"/>
</dbReference>
<gene>
    <name evidence="6" type="ORF">SAMN04489718_0534</name>
</gene>
<dbReference type="SMART" id="SM00346">
    <property type="entry name" value="HTH_ICLR"/>
    <property type="match status" value="1"/>
</dbReference>
<feature type="domain" description="IclR-ED" evidence="5">
    <location>
        <begin position="75"/>
        <end position="259"/>
    </location>
</feature>
<dbReference type="InterPro" id="IPR036390">
    <property type="entry name" value="WH_DNA-bd_sf"/>
</dbReference>
<dbReference type="Pfam" id="PF01614">
    <property type="entry name" value="IclR_C"/>
    <property type="match status" value="1"/>
</dbReference>
<dbReference type="Gene3D" id="1.10.10.10">
    <property type="entry name" value="Winged helix-like DNA-binding domain superfamily/Winged helix DNA-binding domain"/>
    <property type="match status" value="1"/>
</dbReference>
<evidence type="ECO:0000256" key="2">
    <source>
        <dbReference type="ARBA" id="ARBA00023125"/>
    </source>
</evidence>
<keyword evidence="2" id="KW-0238">DNA-binding</keyword>
<evidence type="ECO:0000313" key="7">
    <source>
        <dbReference type="Proteomes" id="UP000199301"/>
    </source>
</evidence>
<sequence>MTSASDEKTGQNHIQGLERGLAVLQAFDAEHPNRTTTELATATQLSRPVVRRILLTLQRLGYVATSDGQWTLTPRVLSIGQHYTATHALTELAQPHLMRLAEQTSESSTLATLDGNEVVYIARMPVRRVLSVTVAPGTRVAAHATSLGRVLLAWESTERIERIITESGLPSLTPYTVTDPVQFREILSTVRHQGWSMVVSEREEGLISLSAPIRDHHGHVIAAVASSTSTGRASPKGLREDVVPVLVDTAKRISRDLGNHVPGVPLT</sequence>
<evidence type="ECO:0000256" key="3">
    <source>
        <dbReference type="ARBA" id="ARBA00023163"/>
    </source>
</evidence>
<reference evidence="7" key="1">
    <citation type="submission" date="2016-10" db="EMBL/GenBank/DDBJ databases">
        <authorList>
            <person name="Varghese N."/>
            <person name="Submissions S."/>
        </authorList>
    </citation>
    <scope>NUCLEOTIDE SEQUENCE [LARGE SCALE GENOMIC DNA]</scope>
    <source>
        <strain evidence="7">DSM 45459</strain>
    </source>
</reference>
<dbReference type="InterPro" id="IPR029016">
    <property type="entry name" value="GAF-like_dom_sf"/>
</dbReference>